<reference evidence="2 3" key="1">
    <citation type="submission" date="2024-09" db="EMBL/GenBank/DDBJ databases">
        <authorList>
            <person name="Sun Q."/>
            <person name="Mori K."/>
        </authorList>
    </citation>
    <scope>NUCLEOTIDE SEQUENCE [LARGE SCALE GENOMIC DNA]</scope>
    <source>
        <strain evidence="2 3">TBRC 0563</strain>
    </source>
</reference>
<dbReference type="EMBL" id="JBHLZP010000083">
    <property type="protein sequence ID" value="MFB9833312.1"/>
    <property type="molecule type" value="Genomic_DNA"/>
</dbReference>
<evidence type="ECO:0000256" key="1">
    <source>
        <dbReference type="SAM" id="MobiDB-lite"/>
    </source>
</evidence>
<gene>
    <name evidence="2" type="ORF">ACFFNX_14050</name>
</gene>
<evidence type="ECO:0000313" key="3">
    <source>
        <dbReference type="Proteomes" id="UP001589627"/>
    </source>
</evidence>
<dbReference type="Proteomes" id="UP001589627">
    <property type="component" value="Unassembled WGS sequence"/>
</dbReference>
<evidence type="ECO:0000313" key="2">
    <source>
        <dbReference type="EMBL" id="MFB9833312.1"/>
    </source>
</evidence>
<comment type="caution">
    <text evidence="2">The sequence shown here is derived from an EMBL/GenBank/DDBJ whole genome shotgun (WGS) entry which is preliminary data.</text>
</comment>
<feature type="region of interest" description="Disordered" evidence="1">
    <location>
        <begin position="1"/>
        <end position="31"/>
    </location>
</feature>
<organism evidence="2 3">
    <name type="scientific">Actinoallomurus acaciae</name>
    <dbReference type="NCBI Taxonomy" id="502577"/>
    <lineage>
        <taxon>Bacteria</taxon>
        <taxon>Bacillati</taxon>
        <taxon>Actinomycetota</taxon>
        <taxon>Actinomycetes</taxon>
        <taxon>Streptosporangiales</taxon>
        <taxon>Thermomonosporaceae</taxon>
        <taxon>Actinoallomurus</taxon>
    </lineage>
</organism>
<feature type="compositionally biased region" description="Low complexity" evidence="1">
    <location>
        <begin position="1"/>
        <end position="15"/>
    </location>
</feature>
<proteinExistence type="predicted"/>
<accession>A0ABV5YGX5</accession>
<sequence length="57" mass="5804">MTLGTGTTAPAGLGLRTPVRRTAAGDGKDSVHTATNTHAAAKTITAGILRRRFGAAW</sequence>
<protein>
    <submittedName>
        <fullName evidence="2">Uncharacterized protein</fullName>
    </submittedName>
</protein>
<dbReference type="RefSeq" id="WP_378200704.1">
    <property type="nucleotide sequence ID" value="NZ_JBHLZP010000083.1"/>
</dbReference>
<name>A0ABV5YGX5_9ACTN</name>
<keyword evidence="3" id="KW-1185">Reference proteome</keyword>